<feature type="region of interest" description="Disordered" evidence="1">
    <location>
        <begin position="59"/>
        <end position="89"/>
    </location>
</feature>
<dbReference type="EMBL" id="MT141492">
    <property type="protein sequence ID" value="QJA63220.1"/>
    <property type="molecule type" value="Genomic_DNA"/>
</dbReference>
<dbReference type="AlphaFoldDB" id="A0A6H1ZNQ9"/>
<evidence type="ECO:0000256" key="1">
    <source>
        <dbReference type="SAM" id="MobiDB-lite"/>
    </source>
</evidence>
<reference evidence="2" key="1">
    <citation type="submission" date="2020-03" db="EMBL/GenBank/DDBJ databases">
        <title>The deep terrestrial virosphere.</title>
        <authorList>
            <person name="Holmfeldt K."/>
            <person name="Nilsson E."/>
            <person name="Simone D."/>
            <person name="Lopez-Fernandez M."/>
            <person name="Wu X."/>
            <person name="de Brujin I."/>
            <person name="Lundin D."/>
            <person name="Andersson A."/>
            <person name="Bertilsson S."/>
            <person name="Dopson M."/>
        </authorList>
    </citation>
    <scope>NUCLEOTIDE SEQUENCE</scope>
    <source>
        <strain evidence="4">MM415A00210</strain>
        <strain evidence="3">MM415B00644</strain>
        <strain evidence="2">TM448A01239</strain>
    </source>
</reference>
<name>A0A6H1ZNQ9_9ZZZZ</name>
<accession>A0A6H1ZNQ9</accession>
<evidence type="ECO:0000313" key="4">
    <source>
        <dbReference type="EMBL" id="QJA84307.1"/>
    </source>
</evidence>
<gene>
    <name evidence="4" type="ORF">MM415A00210_0032</name>
    <name evidence="3" type="ORF">MM415B00644_0045</name>
    <name evidence="2" type="ORF">TM448A01239_0008</name>
</gene>
<evidence type="ECO:0000313" key="3">
    <source>
        <dbReference type="EMBL" id="QJA63220.1"/>
    </source>
</evidence>
<proteinExistence type="predicted"/>
<dbReference type="EMBL" id="MT144120">
    <property type="protein sequence ID" value="QJA49148.1"/>
    <property type="molecule type" value="Genomic_DNA"/>
</dbReference>
<evidence type="ECO:0000313" key="2">
    <source>
        <dbReference type="EMBL" id="QJA49148.1"/>
    </source>
</evidence>
<organism evidence="2">
    <name type="scientific">viral metagenome</name>
    <dbReference type="NCBI Taxonomy" id="1070528"/>
    <lineage>
        <taxon>unclassified sequences</taxon>
        <taxon>metagenomes</taxon>
        <taxon>organismal metagenomes</taxon>
    </lineage>
</organism>
<dbReference type="EMBL" id="MT142527">
    <property type="protein sequence ID" value="QJA84307.1"/>
    <property type="molecule type" value="Genomic_DNA"/>
</dbReference>
<sequence length="89" mass="9750">MSFPDTIFGKCPICGYAGDDASDAQRTDADASNSDSGNGVVLIEYQGKVMCEVCKNRLESNEQSKQSAKKHAEEDRFRSRAGFKHTAIE</sequence>
<protein>
    <submittedName>
        <fullName evidence="2">Uncharacterized protein</fullName>
    </submittedName>
</protein>